<evidence type="ECO:0000256" key="8">
    <source>
        <dbReference type="SAM" id="Phobius"/>
    </source>
</evidence>
<keyword evidence="5 8" id="KW-0812">Transmembrane</keyword>
<evidence type="ECO:0000313" key="10">
    <source>
        <dbReference type="EMBL" id="GAA4438734.1"/>
    </source>
</evidence>
<feature type="transmembrane region" description="Helical" evidence="8">
    <location>
        <begin position="125"/>
        <end position="143"/>
    </location>
</feature>
<protein>
    <recommendedName>
        <fullName evidence="9">Glycosyltransferase RgtA/B/C/D-like domain-containing protein</fullName>
    </recommendedName>
</protein>
<reference evidence="11" key="1">
    <citation type="journal article" date="2019" name="Int. J. Syst. Evol. Microbiol.">
        <title>The Global Catalogue of Microorganisms (GCM) 10K type strain sequencing project: providing services to taxonomists for standard genome sequencing and annotation.</title>
        <authorList>
            <consortium name="The Broad Institute Genomics Platform"/>
            <consortium name="The Broad Institute Genome Sequencing Center for Infectious Disease"/>
            <person name="Wu L."/>
            <person name="Ma J."/>
        </authorList>
    </citation>
    <scope>NUCLEOTIDE SEQUENCE [LARGE SCALE GENOMIC DNA]</scope>
    <source>
        <strain evidence="11">JCM 17926</strain>
    </source>
</reference>
<dbReference type="PANTHER" id="PTHR33908">
    <property type="entry name" value="MANNOSYLTRANSFERASE YKCB-RELATED"/>
    <property type="match status" value="1"/>
</dbReference>
<keyword evidence="6 8" id="KW-1133">Transmembrane helix</keyword>
<feature type="transmembrane region" description="Helical" evidence="8">
    <location>
        <begin position="365"/>
        <end position="387"/>
    </location>
</feature>
<comment type="caution">
    <text evidence="10">The sequence shown here is derived from an EMBL/GenBank/DDBJ whole genome shotgun (WGS) entry which is preliminary data.</text>
</comment>
<keyword evidence="7 8" id="KW-0472">Membrane</keyword>
<comment type="subcellular location">
    <subcellularLocation>
        <location evidence="1">Cell membrane</location>
        <topology evidence="1">Multi-pass membrane protein</topology>
    </subcellularLocation>
</comment>
<dbReference type="Proteomes" id="UP001500552">
    <property type="component" value="Unassembled WGS sequence"/>
</dbReference>
<feature type="transmembrane region" description="Helical" evidence="8">
    <location>
        <begin position="304"/>
        <end position="323"/>
    </location>
</feature>
<feature type="transmembrane region" description="Helical" evidence="8">
    <location>
        <begin position="97"/>
        <end position="116"/>
    </location>
</feature>
<evidence type="ECO:0000259" key="9">
    <source>
        <dbReference type="Pfam" id="PF13231"/>
    </source>
</evidence>
<feature type="transmembrane region" description="Helical" evidence="8">
    <location>
        <begin position="329"/>
        <end position="345"/>
    </location>
</feature>
<feature type="transmembrane region" description="Helical" evidence="8">
    <location>
        <begin position="225"/>
        <end position="244"/>
    </location>
</feature>
<dbReference type="RefSeq" id="WP_345160790.1">
    <property type="nucleotide sequence ID" value="NZ_BAABHC010000016.1"/>
</dbReference>
<feature type="transmembrane region" description="Helical" evidence="8">
    <location>
        <begin position="12"/>
        <end position="36"/>
    </location>
</feature>
<dbReference type="InterPro" id="IPR050297">
    <property type="entry name" value="LipidA_mod_glycosyltrf_83"/>
</dbReference>
<evidence type="ECO:0000256" key="4">
    <source>
        <dbReference type="ARBA" id="ARBA00022679"/>
    </source>
</evidence>
<evidence type="ECO:0000256" key="7">
    <source>
        <dbReference type="ARBA" id="ARBA00023136"/>
    </source>
</evidence>
<proteinExistence type="predicted"/>
<organism evidence="10 11">
    <name type="scientific">Pontibacter saemangeumensis</name>
    <dbReference type="NCBI Taxonomy" id="1084525"/>
    <lineage>
        <taxon>Bacteria</taxon>
        <taxon>Pseudomonadati</taxon>
        <taxon>Bacteroidota</taxon>
        <taxon>Cytophagia</taxon>
        <taxon>Cytophagales</taxon>
        <taxon>Hymenobacteraceae</taxon>
        <taxon>Pontibacter</taxon>
    </lineage>
</organism>
<keyword evidence="11" id="KW-1185">Reference proteome</keyword>
<dbReference type="EMBL" id="BAABHC010000016">
    <property type="protein sequence ID" value="GAA4438734.1"/>
    <property type="molecule type" value="Genomic_DNA"/>
</dbReference>
<name>A0ABP8LWF0_9BACT</name>
<keyword evidence="4" id="KW-0808">Transferase</keyword>
<feature type="transmembrane region" description="Helical" evidence="8">
    <location>
        <begin position="195"/>
        <end position="213"/>
    </location>
</feature>
<evidence type="ECO:0000256" key="3">
    <source>
        <dbReference type="ARBA" id="ARBA00022676"/>
    </source>
</evidence>
<dbReference type="PANTHER" id="PTHR33908:SF3">
    <property type="entry name" value="UNDECAPRENYL PHOSPHATE-ALPHA-4-AMINO-4-DEOXY-L-ARABINOSE ARABINOSYL TRANSFERASE"/>
    <property type="match status" value="1"/>
</dbReference>
<feature type="transmembrane region" description="Helical" evidence="8">
    <location>
        <begin position="270"/>
        <end position="292"/>
    </location>
</feature>
<feature type="transmembrane region" description="Helical" evidence="8">
    <location>
        <begin position="149"/>
        <end position="165"/>
    </location>
</feature>
<dbReference type="InterPro" id="IPR038731">
    <property type="entry name" value="RgtA/B/C-like"/>
</dbReference>
<sequence>MVEREKYTPAYAVISNVYVQLAILLLLTGFTFFGYLGALEPTLMEARNFITAREITQHHNWLIPTMNGALRLAKPPLPTWITALAGISAGDINDISWLRVPAAAMAAFTALFLFLLSRQLTRDRLIPFLAAAVLVTSYLFVHLGRQATWDVYCHSFMLGAIWLFVKGCRKEGKQFGLFALCGVLCGLSFMSKGPVSFYALLLPFLLSYSYGYGTRSFKAKWKEMLLALCTCLFIAGLWPLYVYLVEPESLAMSVSQESSAWTSRHLKPLWFYWAFPGEAGVWTLFTFAALLVPYAKPRIQRYGNYRFLAAWVLFSVVLLSLIPEKKERYLLPLLLPMALLTAHYLKYLLDSFKESRNSKWDDRVLLANGIVIALAVFAVPVLLYQYAFKAHAVSMVEQGGLRCYFRWPGWGCS</sequence>
<evidence type="ECO:0000313" key="11">
    <source>
        <dbReference type="Proteomes" id="UP001500552"/>
    </source>
</evidence>
<feature type="domain" description="Glycosyltransferase RgtA/B/C/D-like" evidence="9">
    <location>
        <begin position="74"/>
        <end position="234"/>
    </location>
</feature>
<keyword evidence="3" id="KW-0328">Glycosyltransferase</keyword>
<keyword evidence="2" id="KW-1003">Cell membrane</keyword>
<accession>A0ABP8LWF0</accession>
<evidence type="ECO:0000256" key="2">
    <source>
        <dbReference type="ARBA" id="ARBA00022475"/>
    </source>
</evidence>
<feature type="transmembrane region" description="Helical" evidence="8">
    <location>
        <begin position="172"/>
        <end position="189"/>
    </location>
</feature>
<dbReference type="Pfam" id="PF13231">
    <property type="entry name" value="PMT_2"/>
    <property type="match status" value="1"/>
</dbReference>
<evidence type="ECO:0000256" key="1">
    <source>
        <dbReference type="ARBA" id="ARBA00004651"/>
    </source>
</evidence>
<gene>
    <name evidence="10" type="ORF">GCM10023188_34510</name>
</gene>
<evidence type="ECO:0000256" key="6">
    <source>
        <dbReference type="ARBA" id="ARBA00022989"/>
    </source>
</evidence>
<evidence type="ECO:0000256" key="5">
    <source>
        <dbReference type="ARBA" id="ARBA00022692"/>
    </source>
</evidence>